<gene>
    <name evidence="1" type="ORF">THIAE_05915</name>
</gene>
<proteinExistence type="predicted"/>
<dbReference type="Proteomes" id="UP000005380">
    <property type="component" value="Chromosome"/>
</dbReference>
<organism evidence="1 2">
    <name type="scientific">Thiomicrospira aerophila AL3</name>
    <dbReference type="NCBI Taxonomy" id="717772"/>
    <lineage>
        <taxon>Bacteria</taxon>
        <taxon>Pseudomonadati</taxon>
        <taxon>Pseudomonadota</taxon>
        <taxon>Gammaproteobacteria</taxon>
        <taxon>Thiotrichales</taxon>
        <taxon>Piscirickettsiaceae</taxon>
        <taxon>Thiomicrospira</taxon>
    </lineage>
</organism>
<reference evidence="1 2" key="1">
    <citation type="submission" date="2013-12" db="EMBL/GenBank/DDBJ databases">
        <authorList>
            <consortium name="DOE Joint Genome Institute"/>
            <person name="Kappler U."/>
            <person name="Huntemann M."/>
            <person name="Han J."/>
            <person name="Chen A."/>
            <person name="Kyrpides N."/>
            <person name="Mavromatis K."/>
            <person name="Markowitz V."/>
            <person name="Palaniappan K."/>
            <person name="Ivanova N."/>
            <person name="Schaumberg A."/>
            <person name="Pati A."/>
            <person name="Liolios K."/>
            <person name="Nordberg H.P."/>
            <person name="Cantor M.N."/>
            <person name="Hua S.X."/>
            <person name="Woyke T."/>
        </authorList>
    </citation>
    <scope>NUCLEOTIDE SEQUENCE [LARGE SCALE GENOMIC DNA]</scope>
    <source>
        <strain evidence="2">AL2</strain>
    </source>
</reference>
<dbReference type="EMBL" id="CP007030">
    <property type="protein sequence ID" value="AHF01379.1"/>
    <property type="molecule type" value="Genomic_DNA"/>
</dbReference>
<dbReference type="AlphaFoldDB" id="W0DWK7"/>
<dbReference type="HOGENOM" id="CLU_1786008_0_0_6"/>
<dbReference type="InParanoid" id="W0DWK7"/>
<protein>
    <submittedName>
        <fullName evidence="1">Uncharacterized protein</fullName>
    </submittedName>
</protein>
<dbReference type="KEGG" id="tao:THIAE_05915"/>
<dbReference type="STRING" id="717772.THIAE_05915"/>
<evidence type="ECO:0000313" key="2">
    <source>
        <dbReference type="Proteomes" id="UP000005380"/>
    </source>
</evidence>
<keyword evidence="2" id="KW-1185">Reference proteome</keyword>
<accession>W0DWK7</accession>
<name>W0DWK7_9GAMM</name>
<evidence type="ECO:0000313" key="1">
    <source>
        <dbReference type="EMBL" id="AHF01379.1"/>
    </source>
</evidence>
<sequence>MRNLLKLMSSVVLVSWMTLLVLPVAKAHSDATYQFVIESGTLTHLRQQLILAPQTLEVKTGEVGQVGVLVLGEETARDQIYVFVDLLTTTFYFAERATTPSEIMREARRYGGILRASADRFDRPEGHSAHVNTRNTRLVVNAKRVHE</sequence>